<proteinExistence type="predicted"/>
<protein>
    <submittedName>
        <fullName evidence="1">Uncharacterized protein</fullName>
    </submittedName>
</protein>
<sequence>MLDDKDIQKLKEALATKEDLAKIVTLDEFDRFKVEVKQDLDGLRESVQALIISVDKLVKAVTDMHEEYVIITGKVDRHEKWFHLIADKLGIKLEY</sequence>
<evidence type="ECO:0000313" key="2">
    <source>
        <dbReference type="Proteomes" id="UP000178721"/>
    </source>
</evidence>
<name>A0A1G2E1P2_9BACT</name>
<reference evidence="1 2" key="1">
    <citation type="journal article" date="2016" name="Nat. Commun.">
        <title>Thousands of microbial genomes shed light on interconnected biogeochemical processes in an aquifer system.</title>
        <authorList>
            <person name="Anantharaman K."/>
            <person name="Brown C.T."/>
            <person name="Hug L.A."/>
            <person name="Sharon I."/>
            <person name="Castelle C.J."/>
            <person name="Probst A.J."/>
            <person name="Thomas B.C."/>
            <person name="Singh A."/>
            <person name="Wilkins M.J."/>
            <person name="Karaoz U."/>
            <person name="Brodie E.L."/>
            <person name="Williams K.H."/>
            <person name="Hubbard S.S."/>
            <person name="Banfield J.F."/>
        </authorList>
    </citation>
    <scope>NUCLEOTIDE SEQUENCE [LARGE SCALE GENOMIC DNA]</scope>
</reference>
<accession>A0A1G2E1P2</accession>
<organism evidence="1 2">
    <name type="scientific">Candidatus Nealsonbacteria bacterium RIFCSPHIGHO2_01_FULL_43_31</name>
    <dbReference type="NCBI Taxonomy" id="1801665"/>
    <lineage>
        <taxon>Bacteria</taxon>
        <taxon>Candidatus Nealsoniibacteriota</taxon>
    </lineage>
</organism>
<dbReference type="EMBL" id="MHMA01000037">
    <property type="protein sequence ID" value="OGZ19747.1"/>
    <property type="molecule type" value="Genomic_DNA"/>
</dbReference>
<evidence type="ECO:0000313" key="1">
    <source>
        <dbReference type="EMBL" id="OGZ19747.1"/>
    </source>
</evidence>
<dbReference type="AlphaFoldDB" id="A0A1G2E1P2"/>
<dbReference type="Proteomes" id="UP000178721">
    <property type="component" value="Unassembled WGS sequence"/>
</dbReference>
<gene>
    <name evidence="1" type="ORF">A2654_02825</name>
</gene>
<comment type="caution">
    <text evidence="1">The sequence shown here is derived from an EMBL/GenBank/DDBJ whole genome shotgun (WGS) entry which is preliminary data.</text>
</comment>